<dbReference type="PANTHER" id="PTHR24256">
    <property type="entry name" value="TRYPTASE-RELATED"/>
    <property type="match status" value="1"/>
</dbReference>
<dbReference type="SUPFAM" id="SSF50494">
    <property type="entry name" value="Trypsin-like serine proteases"/>
    <property type="match status" value="1"/>
</dbReference>
<dbReference type="EMBL" id="MK075187">
    <property type="protein sequence ID" value="AYV99590.1"/>
    <property type="molecule type" value="mRNA"/>
</dbReference>
<comment type="catalytic activity">
    <reaction evidence="9">
        <text>Selective cleavage of 103-Arg-|-Ser-104 and 124-Ile-|-Ile-125 bonds in Limulus clotting factor B to form activated factor B. Cleavage of -Pro-Arg-|-Xaa- bonds in synthetic substrates.</text>
        <dbReference type="EC" id="3.4.21.84"/>
    </reaction>
</comment>
<protein>
    <recommendedName>
        <fullName evidence="10">limulus clotting factor C</fullName>
        <ecNumber evidence="10">3.4.21.84</ecNumber>
    </recommendedName>
</protein>
<accession>A0A3G5BIH5</accession>
<dbReference type="AlphaFoldDB" id="A0A3G5BIH5"/>
<feature type="signal peptide" evidence="12">
    <location>
        <begin position="1"/>
        <end position="16"/>
    </location>
</feature>
<name>A0A3G5BIH5_DOLGE</name>
<dbReference type="GO" id="GO:0006508">
    <property type="term" value="P:proteolysis"/>
    <property type="evidence" value="ECO:0007669"/>
    <property type="project" value="UniProtKB-KW"/>
</dbReference>
<dbReference type="FunFam" id="2.40.10.10:FF:000120">
    <property type="entry name" value="Putative serine protease"/>
    <property type="match status" value="1"/>
</dbReference>
<comment type="similarity">
    <text evidence="8">Belongs to the peptidase S1 family. CLIP subfamily.</text>
</comment>
<dbReference type="Pfam" id="PF00089">
    <property type="entry name" value="Trypsin"/>
    <property type="match status" value="1"/>
</dbReference>
<keyword evidence="3 12" id="KW-0732">Signal</keyword>
<keyword evidence="5" id="KW-0353">Hemolymph clotting</keyword>
<evidence type="ECO:0000256" key="10">
    <source>
        <dbReference type="ARBA" id="ARBA00066707"/>
    </source>
</evidence>
<keyword evidence="4 11" id="KW-0378">Hydrolase</keyword>
<dbReference type="PRINTS" id="PR00722">
    <property type="entry name" value="CHYMOTRYPSIN"/>
</dbReference>
<evidence type="ECO:0000256" key="11">
    <source>
        <dbReference type="RuleBase" id="RU363034"/>
    </source>
</evidence>
<dbReference type="GO" id="GO:0004252">
    <property type="term" value="F:serine-type endopeptidase activity"/>
    <property type="evidence" value="ECO:0007669"/>
    <property type="project" value="InterPro"/>
</dbReference>
<evidence type="ECO:0000259" key="13">
    <source>
        <dbReference type="PROSITE" id="PS50240"/>
    </source>
</evidence>
<evidence type="ECO:0000256" key="4">
    <source>
        <dbReference type="ARBA" id="ARBA00022801"/>
    </source>
</evidence>
<dbReference type="SMART" id="SM00020">
    <property type="entry name" value="Tryp_SPc"/>
    <property type="match status" value="1"/>
</dbReference>
<organism evidence="14">
    <name type="scientific">Dolopus genitalis</name>
    <name type="common">Giant Australian assassin fly</name>
    <name type="synonym">Asilus genitalis</name>
    <dbReference type="NCBI Taxonomy" id="2488630"/>
    <lineage>
        <taxon>Eukaryota</taxon>
        <taxon>Metazoa</taxon>
        <taxon>Ecdysozoa</taxon>
        <taxon>Arthropoda</taxon>
        <taxon>Hexapoda</taxon>
        <taxon>Insecta</taxon>
        <taxon>Pterygota</taxon>
        <taxon>Neoptera</taxon>
        <taxon>Endopterygota</taxon>
        <taxon>Diptera</taxon>
        <taxon>Brachycera</taxon>
        <taxon>Muscomorpha</taxon>
        <taxon>Asiloidea</taxon>
        <taxon>Asilidae</taxon>
        <taxon>Asilinae</taxon>
        <taxon>Dolopus</taxon>
    </lineage>
</organism>
<evidence type="ECO:0000256" key="9">
    <source>
        <dbReference type="ARBA" id="ARBA00052079"/>
    </source>
</evidence>
<dbReference type="PROSITE" id="PS50240">
    <property type="entry name" value="TRYPSIN_DOM"/>
    <property type="match status" value="1"/>
</dbReference>
<dbReference type="InterPro" id="IPR018114">
    <property type="entry name" value="TRYPSIN_HIS"/>
</dbReference>
<dbReference type="GO" id="GO:0042381">
    <property type="term" value="P:hemolymph coagulation"/>
    <property type="evidence" value="ECO:0007669"/>
    <property type="project" value="UniProtKB-KW"/>
</dbReference>
<evidence type="ECO:0000256" key="12">
    <source>
        <dbReference type="SAM" id="SignalP"/>
    </source>
</evidence>
<dbReference type="CDD" id="cd00190">
    <property type="entry name" value="Tryp_SPc"/>
    <property type="match status" value="1"/>
</dbReference>
<dbReference type="InterPro" id="IPR009003">
    <property type="entry name" value="Peptidase_S1_PA"/>
</dbReference>
<dbReference type="InterPro" id="IPR051487">
    <property type="entry name" value="Ser/Thr_Proteases_Immune/Dev"/>
</dbReference>
<evidence type="ECO:0000256" key="8">
    <source>
        <dbReference type="ARBA" id="ARBA00024195"/>
    </source>
</evidence>
<sequence>MKVSLVFSVCLAGAIALPRNDINKKNVKLFEKEEFLRLERRIVGGEIATPKQFPYQVGIRTNKIKGIYVWTSWCGGALISDQFVLTAAHCLDNTVSAVLYLGSHNRNASFEMTREMFQVKKENFIMHEKYDPIIIEPDIGLIRLPKKVELNEYINIVKLPKAGQLHLVGRVAVASGWGKTGDKEPTSDVLRFVYRKILDNNVCKKFFGLILKTQLCVEGSDRKTTCQGDSGGPLIIEESDGSKVVVGLTSFGRPTCEQGFPVVFTRVNVLLKWINKHTGISIK</sequence>
<evidence type="ECO:0000256" key="5">
    <source>
        <dbReference type="ARBA" id="ARBA00022820"/>
    </source>
</evidence>
<keyword evidence="7" id="KW-1015">Disulfide bond</keyword>
<dbReference type="PROSITE" id="PS00135">
    <property type="entry name" value="TRYPSIN_SER"/>
    <property type="match status" value="1"/>
</dbReference>
<keyword evidence="1" id="KW-0768">Sushi</keyword>
<feature type="domain" description="Peptidase S1" evidence="13">
    <location>
        <begin position="42"/>
        <end position="279"/>
    </location>
</feature>
<evidence type="ECO:0000256" key="1">
    <source>
        <dbReference type="ARBA" id="ARBA00022659"/>
    </source>
</evidence>
<evidence type="ECO:0000313" key="14">
    <source>
        <dbReference type="EMBL" id="AYV99590.1"/>
    </source>
</evidence>
<feature type="chain" id="PRO_5018245238" description="limulus clotting factor C" evidence="12">
    <location>
        <begin position="17"/>
        <end position="283"/>
    </location>
</feature>
<dbReference type="InterPro" id="IPR001254">
    <property type="entry name" value="Trypsin_dom"/>
</dbReference>
<reference evidence="14" key="1">
    <citation type="journal article" date="2018" name="Toxins">
        <title>Buzz kill: function and proteomic composition of venom from the giant assassin fly Dolopus genitalis (Diptera: Asilidae).</title>
        <authorList>
            <person name="Walker A.A."/>
            <person name="Dobson J."/>
            <person name="Jin J."/>
            <person name="Robinson S.D."/>
            <person name="Herzig V."/>
            <person name="Vetter I."/>
            <person name="King G.F."/>
            <person name="Fry B.G."/>
        </authorList>
    </citation>
    <scope>NUCLEOTIDE SEQUENCE</scope>
    <source>
        <strain evidence="14">Dg69</strain>
        <tissue evidence="14">Venom/thoracic glands</tissue>
    </source>
</reference>
<keyword evidence="6 11" id="KW-0720">Serine protease</keyword>
<dbReference type="InterPro" id="IPR033116">
    <property type="entry name" value="TRYPSIN_SER"/>
</dbReference>
<proteinExistence type="evidence at transcript level"/>
<keyword evidence="2 11" id="KW-0645">Protease</keyword>
<dbReference type="InterPro" id="IPR001314">
    <property type="entry name" value="Peptidase_S1A"/>
</dbReference>
<dbReference type="PROSITE" id="PS00134">
    <property type="entry name" value="TRYPSIN_HIS"/>
    <property type="match status" value="1"/>
</dbReference>
<dbReference type="Gene3D" id="2.40.10.10">
    <property type="entry name" value="Trypsin-like serine proteases"/>
    <property type="match status" value="1"/>
</dbReference>
<evidence type="ECO:0000256" key="2">
    <source>
        <dbReference type="ARBA" id="ARBA00022670"/>
    </source>
</evidence>
<dbReference type="InterPro" id="IPR043504">
    <property type="entry name" value="Peptidase_S1_PA_chymotrypsin"/>
</dbReference>
<evidence type="ECO:0000256" key="6">
    <source>
        <dbReference type="ARBA" id="ARBA00022825"/>
    </source>
</evidence>
<evidence type="ECO:0000256" key="3">
    <source>
        <dbReference type="ARBA" id="ARBA00022729"/>
    </source>
</evidence>
<dbReference type="EC" id="3.4.21.84" evidence="10"/>
<evidence type="ECO:0000256" key="7">
    <source>
        <dbReference type="ARBA" id="ARBA00023157"/>
    </source>
</evidence>